<dbReference type="Gene3D" id="2.40.50.1020">
    <property type="entry name" value="LytTr DNA-binding domain"/>
    <property type="match status" value="1"/>
</dbReference>
<keyword evidence="2" id="KW-1133">Transmembrane helix</keyword>
<dbReference type="PROSITE" id="PS50930">
    <property type="entry name" value="HTH_LYTTR"/>
    <property type="match status" value="1"/>
</dbReference>
<dbReference type="PATRIC" id="fig|1365250.3.peg.3072"/>
<evidence type="ECO:0000313" key="4">
    <source>
        <dbReference type="EMBL" id="KZN36691.1"/>
    </source>
</evidence>
<feature type="transmembrane region" description="Helical" evidence="2">
    <location>
        <begin position="120"/>
        <end position="137"/>
    </location>
</feature>
<evidence type="ECO:0000256" key="2">
    <source>
        <dbReference type="SAM" id="Phobius"/>
    </source>
</evidence>
<feature type="transmembrane region" description="Helical" evidence="2">
    <location>
        <begin position="58"/>
        <end position="75"/>
    </location>
</feature>
<dbReference type="InterPro" id="IPR046947">
    <property type="entry name" value="LytR-like"/>
</dbReference>
<dbReference type="RefSeq" id="WP_063365492.1">
    <property type="nucleotide sequence ID" value="NZ_AQHB01000049.1"/>
</dbReference>
<keyword evidence="2" id="KW-0812">Transmembrane</keyword>
<feature type="transmembrane region" description="Helical" evidence="2">
    <location>
        <begin position="82"/>
        <end position="100"/>
    </location>
</feature>
<evidence type="ECO:0000256" key="1">
    <source>
        <dbReference type="ARBA" id="ARBA00023012"/>
    </source>
</evidence>
<dbReference type="AlphaFoldDB" id="A0A166WB16"/>
<keyword evidence="5" id="KW-1185">Reference proteome</keyword>
<sequence>MGQSIFKNLKRFEDYQLILLGWVVVLAAVCLNCTAHSLFIAKERVDVLSSIGWSLKEFGVWLVMTPALCFALNATQYRDRPILHYLIIGLYAVGIALLINTSVDVFIEAMHWQESLFFNWHKHVIAFVAIVVVWKMMQQIDREPKSPKRHLKTEASNHRNLLAPQQVDITLDDDTAKELAISEVTTLKFSNPNLEIQQSDITFVQASGNYLEISTPTATHLVRITLKELEVMLDDTQFFRCHRSFVVNLNKVSTVKNHRSGHGDVILCSGQVVPVSKSKRAKLREFIELA</sequence>
<dbReference type="SMART" id="SM00850">
    <property type="entry name" value="LytTR"/>
    <property type="match status" value="1"/>
</dbReference>
<dbReference type="PANTHER" id="PTHR37299">
    <property type="entry name" value="TRANSCRIPTIONAL REGULATOR-RELATED"/>
    <property type="match status" value="1"/>
</dbReference>
<feature type="transmembrane region" description="Helical" evidence="2">
    <location>
        <begin position="17"/>
        <end position="38"/>
    </location>
</feature>
<reference evidence="4 5" key="1">
    <citation type="submission" date="2013-07" db="EMBL/GenBank/DDBJ databases">
        <title>Comparative Genomic and Metabolomic Analysis of Twelve Strains of Pseudoalteromonas luteoviolacea.</title>
        <authorList>
            <person name="Vynne N.G."/>
            <person name="Mansson M."/>
            <person name="Gram L."/>
        </authorList>
    </citation>
    <scope>NUCLEOTIDE SEQUENCE [LARGE SCALE GENOMIC DNA]</scope>
    <source>
        <strain evidence="4 5">DSM 6061</strain>
    </source>
</reference>
<keyword evidence="1" id="KW-0902">Two-component regulatory system</keyword>
<dbReference type="PANTHER" id="PTHR37299:SF1">
    <property type="entry name" value="STAGE 0 SPORULATION PROTEIN A HOMOLOG"/>
    <property type="match status" value="1"/>
</dbReference>
<proteinExistence type="predicted"/>
<organism evidence="4 5">
    <name type="scientific">Pseudoalteromonas luteoviolacea DSM 6061</name>
    <dbReference type="NCBI Taxonomy" id="1365250"/>
    <lineage>
        <taxon>Bacteria</taxon>
        <taxon>Pseudomonadati</taxon>
        <taxon>Pseudomonadota</taxon>
        <taxon>Gammaproteobacteria</taxon>
        <taxon>Alteromonadales</taxon>
        <taxon>Pseudoalteromonadaceae</taxon>
        <taxon>Pseudoalteromonas</taxon>
    </lineage>
</organism>
<protein>
    <recommendedName>
        <fullName evidence="3">HTH LytTR-type domain-containing protein</fullName>
    </recommendedName>
</protein>
<feature type="domain" description="HTH LytTR-type" evidence="3">
    <location>
        <begin position="196"/>
        <end position="289"/>
    </location>
</feature>
<evidence type="ECO:0000313" key="5">
    <source>
        <dbReference type="Proteomes" id="UP000076643"/>
    </source>
</evidence>
<accession>A0A166WB16</accession>
<keyword evidence="2" id="KW-0472">Membrane</keyword>
<comment type="caution">
    <text evidence="4">The sequence shown here is derived from an EMBL/GenBank/DDBJ whole genome shotgun (WGS) entry which is preliminary data.</text>
</comment>
<dbReference type="Proteomes" id="UP000076643">
    <property type="component" value="Unassembled WGS sequence"/>
</dbReference>
<dbReference type="InterPro" id="IPR007492">
    <property type="entry name" value="LytTR_DNA-bd_dom"/>
</dbReference>
<name>A0A166WB16_9GAMM</name>
<dbReference type="Pfam" id="PF04397">
    <property type="entry name" value="LytTR"/>
    <property type="match status" value="1"/>
</dbReference>
<gene>
    <name evidence="4" type="ORF">N475_17345</name>
</gene>
<evidence type="ECO:0000259" key="3">
    <source>
        <dbReference type="PROSITE" id="PS50930"/>
    </source>
</evidence>
<dbReference type="EMBL" id="AUYB01000106">
    <property type="protein sequence ID" value="KZN36691.1"/>
    <property type="molecule type" value="Genomic_DNA"/>
</dbReference>
<dbReference type="GO" id="GO:0000156">
    <property type="term" value="F:phosphorelay response regulator activity"/>
    <property type="evidence" value="ECO:0007669"/>
    <property type="project" value="InterPro"/>
</dbReference>
<dbReference type="GO" id="GO:0003677">
    <property type="term" value="F:DNA binding"/>
    <property type="evidence" value="ECO:0007669"/>
    <property type="project" value="InterPro"/>
</dbReference>